<dbReference type="PROSITE" id="PS50127">
    <property type="entry name" value="UBC_2"/>
    <property type="match status" value="1"/>
</dbReference>
<protein>
    <submittedName>
        <fullName evidence="2">Ubiquitin-conjugating enzyme family protein</fullName>
    </submittedName>
</protein>
<dbReference type="GO" id="GO:0006301">
    <property type="term" value="P:DNA damage tolerance"/>
    <property type="evidence" value="ECO:0000318"/>
    <property type="project" value="GO_Central"/>
</dbReference>
<organism evidence="2 3">
    <name type="scientific">Trichomonas vaginalis (strain ATCC PRA-98 / G3)</name>
    <dbReference type="NCBI Taxonomy" id="412133"/>
    <lineage>
        <taxon>Eukaryota</taxon>
        <taxon>Metamonada</taxon>
        <taxon>Parabasalia</taxon>
        <taxon>Trichomonadida</taxon>
        <taxon>Trichomonadidae</taxon>
        <taxon>Trichomonas</taxon>
    </lineage>
</organism>
<dbReference type="KEGG" id="tva:4760534"/>
<dbReference type="VEuPathDB" id="TrichDB:TVAG_406710"/>
<dbReference type="AlphaFoldDB" id="A2EXE5"/>
<accession>A2EXE5</accession>
<dbReference type="InterPro" id="IPR000608">
    <property type="entry name" value="UBC"/>
</dbReference>
<proteinExistence type="predicted"/>
<dbReference type="InParanoid" id="A2EXE5"/>
<evidence type="ECO:0000259" key="1">
    <source>
        <dbReference type="PROSITE" id="PS50127"/>
    </source>
</evidence>
<dbReference type="Gene3D" id="3.10.110.10">
    <property type="entry name" value="Ubiquitin Conjugating Enzyme"/>
    <property type="match status" value="1"/>
</dbReference>
<dbReference type="InterPro" id="IPR016135">
    <property type="entry name" value="UBQ-conjugating_enzyme/RWD"/>
</dbReference>
<dbReference type="PANTHER" id="PTHR24067">
    <property type="entry name" value="UBIQUITIN-CONJUGATING ENZYME E2"/>
    <property type="match status" value="1"/>
</dbReference>
<dbReference type="Proteomes" id="UP000001542">
    <property type="component" value="Unassembled WGS sequence"/>
</dbReference>
<reference evidence="2" key="1">
    <citation type="submission" date="2006-10" db="EMBL/GenBank/DDBJ databases">
        <authorList>
            <person name="Amadeo P."/>
            <person name="Zhao Q."/>
            <person name="Wortman J."/>
            <person name="Fraser-Liggett C."/>
            <person name="Carlton J."/>
        </authorList>
    </citation>
    <scope>NUCLEOTIDE SEQUENCE</scope>
    <source>
        <strain evidence="2">G3</strain>
    </source>
</reference>
<dbReference type="EMBL" id="DS113528">
    <property type="protein sequence ID" value="EAY02694.1"/>
    <property type="molecule type" value="Genomic_DNA"/>
</dbReference>
<dbReference type="InterPro" id="IPR050113">
    <property type="entry name" value="Ub_conjugating_enzyme"/>
</dbReference>
<name>A2EXE5_TRIV3</name>
<dbReference type="GO" id="GO:0070534">
    <property type="term" value="P:protein K63-linked ubiquitination"/>
    <property type="evidence" value="ECO:0000318"/>
    <property type="project" value="GO_Central"/>
</dbReference>
<evidence type="ECO:0000313" key="2">
    <source>
        <dbReference type="EMBL" id="EAY02694.1"/>
    </source>
</evidence>
<sequence>MAKRIQMEFKLLNEKSPGSATAEFIDNNINKWKVTLPGPAGTAYEGYKPFLEVELPAKYPFEKPSIKFSPSIYHPNVDDEKLIGNFCWGEDYKTQMHIFEIIQTAADILKNPNNASPINIKAAQEYTENYAQFVKTCKAKLASTHGKH</sequence>
<feature type="domain" description="UBC core" evidence="1">
    <location>
        <begin position="1"/>
        <end position="146"/>
    </location>
</feature>
<dbReference type="SUPFAM" id="SSF54495">
    <property type="entry name" value="UBC-like"/>
    <property type="match status" value="1"/>
</dbReference>
<evidence type="ECO:0000313" key="3">
    <source>
        <dbReference type="Proteomes" id="UP000001542"/>
    </source>
</evidence>
<dbReference type="SMR" id="A2EXE5"/>
<dbReference type="GO" id="GO:0005634">
    <property type="term" value="C:nucleus"/>
    <property type="evidence" value="ECO:0000318"/>
    <property type="project" value="GO_Central"/>
</dbReference>
<dbReference type="GO" id="GO:0061631">
    <property type="term" value="F:ubiquitin conjugating enzyme activity"/>
    <property type="evidence" value="ECO:0000318"/>
    <property type="project" value="GO_Central"/>
</dbReference>
<dbReference type="OrthoDB" id="9973183at2759"/>
<reference evidence="2" key="2">
    <citation type="journal article" date="2007" name="Science">
        <title>Draft genome sequence of the sexually transmitted pathogen Trichomonas vaginalis.</title>
        <authorList>
            <person name="Carlton J.M."/>
            <person name="Hirt R.P."/>
            <person name="Silva J.C."/>
            <person name="Delcher A.L."/>
            <person name="Schatz M."/>
            <person name="Zhao Q."/>
            <person name="Wortman J.R."/>
            <person name="Bidwell S.L."/>
            <person name="Alsmark U.C.M."/>
            <person name="Besteiro S."/>
            <person name="Sicheritz-Ponten T."/>
            <person name="Noel C.J."/>
            <person name="Dacks J.B."/>
            <person name="Foster P.G."/>
            <person name="Simillion C."/>
            <person name="Van de Peer Y."/>
            <person name="Miranda-Saavedra D."/>
            <person name="Barton G.J."/>
            <person name="Westrop G.D."/>
            <person name="Mueller S."/>
            <person name="Dessi D."/>
            <person name="Fiori P.L."/>
            <person name="Ren Q."/>
            <person name="Paulsen I."/>
            <person name="Zhang H."/>
            <person name="Bastida-Corcuera F.D."/>
            <person name="Simoes-Barbosa A."/>
            <person name="Brown M.T."/>
            <person name="Hayes R.D."/>
            <person name="Mukherjee M."/>
            <person name="Okumura C.Y."/>
            <person name="Schneider R."/>
            <person name="Smith A.J."/>
            <person name="Vanacova S."/>
            <person name="Villalvazo M."/>
            <person name="Haas B.J."/>
            <person name="Pertea M."/>
            <person name="Feldblyum T.V."/>
            <person name="Utterback T.R."/>
            <person name="Shu C.L."/>
            <person name="Osoegawa K."/>
            <person name="de Jong P.J."/>
            <person name="Hrdy I."/>
            <person name="Horvathova L."/>
            <person name="Zubacova Z."/>
            <person name="Dolezal P."/>
            <person name="Malik S.B."/>
            <person name="Logsdon J.M. Jr."/>
            <person name="Henze K."/>
            <person name="Gupta A."/>
            <person name="Wang C.C."/>
            <person name="Dunne R.L."/>
            <person name="Upcroft J.A."/>
            <person name="Upcroft P."/>
            <person name="White O."/>
            <person name="Salzberg S.L."/>
            <person name="Tang P."/>
            <person name="Chiu C.-H."/>
            <person name="Lee Y.-S."/>
            <person name="Embley T.M."/>
            <person name="Coombs G.H."/>
            <person name="Mottram J.C."/>
            <person name="Tachezy J."/>
            <person name="Fraser-Liggett C.M."/>
            <person name="Johnson P.J."/>
        </authorList>
    </citation>
    <scope>NUCLEOTIDE SEQUENCE [LARGE SCALE GENOMIC DNA]</scope>
    <source>
        <strain evidence="2">G3</strain>
    </source>
</reference>
<dbReference type="RefSeq" id="XP_001314917.1">
    <property type="nucleotide sequence ID" value="XM_001314882.1"/>
</dbReference>
<dbReference type="FunFam" id="3.10.110.10:FF:000132">
    <property type="entry name" value="Ubiquitin-conjugating enzyme E2-17 kDa 3"/>
    <property type="match status" value="1"/>
</dbReference>
<dbReference type="Pfam" id="PF00179">
    <property type="entry name" value="UQ_con"/>
    <property type="match status" value="1"/>
</dbReference>
<dbReference type="SMART" id="SM00212">
    <property type="entry name" value="UBCc"/>
    <property type="match status" value="1"/>
</dbReference>
<gene>
    <name evidence="2" type="ORF">TVAG_406710</name>
</gene>
<dbReference type="VEuPathDB" id="TrichDB:TVAGG3_0676950"/>
<dbReference type="STRING" id="5722.A2EXE5"/>
<keyword evidence="3" id="KW-1185">Reference proteome</keyword>
<dbReference type="eggNOG" id="KOG0421">
    <property type="taxonomic scope" value="Eukaryota"/>
</dbReference>